<evidence type="ECO:0000313" key="1">
    <source>
        <dbReference type="EnsemblMetazoa" id="RPRC009906-PA"/>
    </source>
</evidence>
<dbReference type="VEuPathDB" id="VectorBase:RPRC009906"/>
<reference evidence="1" key="1">
    <citation type="submission" date="2015-05" db="UniProtKB">
        <authorList>
            <consortium name="EnsemblMetazoa"/>
        </authorList>
    </citation>
    <scope>IDENTIFICATION</scope>
</reference>
<sequence>MFTLVSGKEVIPKELYVKQNKYIQKCKQDFIFEQRSEEKVSLSDDKNVPPRQFK</sequence>
<protein>
    <submittedName>
        <fullName evidence="1">Uncharacterized protein</fullName>
    </submittedName>
</protein>
<proteinExistence type="predicted"/>
<dbReference type="EnsemblMetazoa" id="RPRC009906-RA">
    <property type="protein sequence ID" value="RPRC009906-PA"/>
    <property type="gene ID" value="RPRC009906"/>
</dbReference>
<dbReference type="Proteomes" id="UP000015103">
    <property type="component" value="Unassembled WGS sequence"/>
</dbReference>
<organism evidence="1 2">
    <name type="scientific">Rhodnius prolixus</name>
    <name type="common">Triatomid bug</name>
    <dbReference type="NCBI Taxonomy" id="13249"/>
    <lineage>
        <taxon>Eukaryota</taxon>
        <taxon>Metazoa</taxon>
        <taxon>Ecdysozoa</taxon>
        <taxon>Arthropoda</taxon>
        <taxon>Hexapoda</taxon>
        <taxon>Insecta</taxon>
        <taxon>Pterygota</taxon>
        <taxon>Neoptera</taxon>
        <taxon>Paraneoptera</taxon>
        <taxon>Hemiptera</taxon>
        <taxon>Heteroptera</taxon>
        <taxon>Panheteroptera</taxon>
        <taxon>Cimicomorpha</taxon>
        <taxon>Reduviidae</taxon>
        <taxon>Triatominae</taxon>
        <taxon>Rhodnius</taxon>
    </lineage>
</organism>
<accession>T1I0T6</accession>
<dbReference type="HOGENOM" id="CLU_3056506_0_0_1"/>
<name>T1I0T6_RHOPR</name>
<dbReference type="InParanoid" id="T1I0T6"/>
<keyword evidence="2" id="KW-1185">Reference proteome</keyword>
<dbReference type="EMBL" id="ACPB03017960">
    <property type="status" value="NOT_ANNOTATED_CDS"/>
    <property type="molecule type" value="Genomic_DNA"/>
</dbReference>
<dbReference type="AlphaFoldDB" id="T1I0T6"/>
<evidence type="ECO:0000313" key="2">
    <source>
        <dbReference type="Proteomes" id="UP000015103"/>
    </source>
</evidence>